<organism evidence="9 10">
    <name type="scientific">Ignelater luminosus</name>
    <name type="common">Cucubano</name>
    <name type="synonym">Pyrophorus luminosus</name>
    <dbReference type="NCBI Taxonomy" id="2038154"/>
    <lineage>
        <taxon>Eukaryota</taxon>
        <taxon>Metazoa</taxon>
        <taxon>Ecdysozoa</taxon>
        <taxon>Arthropoda</taxon>
        <taxon>Hexapoda</taxon>
        <taxon>Insecta</taxon>
        <taxon>Pterygota</taxon>
        <taxon>Neoptera</taxon>
        <taxon>Endopterygota</taxon>
        <taxon>Coleoptera</taxon>
        <taxon>Polyphaga</taxon>
        <taxon>Elateriformia</taxon>
        <taxon>Elateroidea</taxon>
        <taxon>Elateridae</taxon>
        <taxon>Agrypninae</taxon>
        <taxon>Pyrophorini</taxon>
        <taxon>Ignelater</taxon>
    </lineage>
</organism>
<dbReference type="InterPro" id="IPR011989">
    <property type="entry name" value="ARM-like"/>
</dbReference>
<evidence type="ECO:0000313" key="9">
    <source>
        <dbReference type="EMBL" id="KAF2903013.1"/>
    </source>
</evidence>
<dbReference type="OrthoDB" id="5574975at2759"/>
<evidence type="ECO:0000256" key="2">
    <source>
        <dbReference type="ARBA" id="ARBA00010225"/>
    </source>
</evidence>
<evidence type="ECO:0000256" key="3">
    <source>
        <dbReference type="ARBA" id="ARBA00013840"/>
    </source>
</evidence>
<dbReference type="InterPro" id="IPR016024">
    <property type="entry name" value="ARM-type_fold"/>
</dbReference>
<dbReference type="Pfam" id="PF11916">
    <property type="entry name" value="Vac14_Fig4_bd"/>
    <property type="match status" value="1"/>
</dbReference>
<dbReference type="EMBL" id="VTPC01001125">
    <property type="protein sequence ID" value="KAF2903013.1"/>
    <property type="molecule type" value="Genomic_DNA"/>
</dbReference>
<accession>A0A8K0GMF6</accession>
<dbReference type="PANTHER" id="PTHR16023">
    <property type="entry name" value="TAX1 BINDING PROTEIN-RELATED"/>
    <property type="match status" value="1"/>
</dbReference>
<evidence type="ECO:0000259" key="8">
    <source>
        <dbReference type="Pfam" id="PF11916"/>
    </source>
</evidence>
<sequence length="728" mass="82284">MSEKDYAPLSAACVRALHDKLYEKRKTAALEIEKMVKEFANVNNTVQIKRLLKVLGQDFANSPNPHARKGGLIGLAAIAIALGKDTALYTEELIFPIVARFSDADLRVKYYACESLYNVVKVARGAVLPQFSHIFSALSKIATDSEQSIKNASELLDRLMKDIVTESPSFDLDGFMPLLRERIYTKSSFARQFVISWISVLDAVPDIDLILYLPELLDGLFRILDDPMLEVKKMCDTVLGEFLRSIKSDPSRVDFGSMINILINHAQEKNDEILQFTAITWIKEFVQLSGPMMLPYMSGIFTAVLPCLAYDTDSRRMTDIKETATAVNHTLMKLVSLQVEDEGKASTLRNVSGEGEQVKDQLDLPSVVDVLTQQIMHNSVQTKVAVLRWIHHLYIKLPNKMFCYIDILFPALQRTLSDPADEVVQQCLVVVAEVISSPAGQLSYNLTNSTTEGSVKVSEGPLSESMNPYYTKFLITLLNSFSSDKHLLEERGSFIIRQLCVLLNAEDIYRTLAQILLNESNLKFASLMVETLNIILLTSSELFELRNKLKDLNSKESCTLFCCLYETWCHNPVATVALCLLTQCYKHVCDLIRVFGSLEVTVEFLTEIDKLVQLIESPIFAYLRLELLEVPCDQELIRALYGLLMLLPQTEAFQTLKNRLSCIPSLHLECSHRREASPKMLPARMSEIDFPKLLNHFIEVQDRHKENKKTARAKDIATLQRDLTSIDT</sequence>
<evidence type="ECO:0000256" key="6">
    <source>
        <dbReference type="ARBA" id="ARBA00045654"/>
    </source>
</evidence>
<dbReference type="GO" id="GO:0006661">
    <property type="term" value="P:phosphatidylinositol biosynthetic process"/>
    <property type="evidence" value="ECO:0007669"/>
    <property type="project" value="InterPro"/>
</dbReference>
<dbReference type="Pfam" id="PF12755">
    <property type="entry name" value="Vac14_Fab1_bd"/>
    <property type="match status" value="1"/>
</dbReference>
<proteinExistence type="inferred from homology"/>
<dbReference type="SUPFAM" id="SSF48371">
    <property type="entry name" value="ARM repeat"/>
    <property type="match status" value="1"/>
</dbReference>
<protein>
    <recommendedName>
        <fullName evidence="3">Protein VAC14 homolog</fullName>
    </recommendedName>
</protein>
<dbReference type="GO" id="GO:0070772">
    <property type="term" value="C:PAS complex"/>
    <property type="evidence" value="ECO:0007669"/>
    <property type="project" value="InterPro"/>
</dbReference>
<dbReference type="Gene3D" id="1.25.10.10">
    <property type="entry name" value="Leucine-rich Repeat Variant"/>
    <property type="match status" value="2"/>
</dbReference>
<keyword evidence="4" id="KW-0677">Repeat</keyword>
<comment type="subcellular location">
    <subcellularLocation>
        <location evidence="1">Endomembrane system</location>
    </subcellularLocation>
</comment>
<evidence type="ECO:0000256" key="5">
    <source>
        <dbReference type="ARBA" id="ARBA00023136"/>
    </source>
</evidence>
<comment type="subunit">
    <text evidence="7">Forms pentamers. Component of the PI(3,5)P2 regulatory complex/PAS complex, at least composed of PIKFYVE, FIG4 and VAC14. VAC14 nucleates the assembly of the complex and serves as a scaffold by pentamerizing into a star-shaped structure, which can bind a single copy each of PIKFYVE and FIG4 and coordinates their activities. Interacts with NOS1.</text>
</comment>
<name>A0A8K0GMF6_IGNLU</name>
<dbReference type="InterPro" id="IPR026825">
    <property type="entry name" value="Vac14"/>
</dbReference>
<gene>
    <name evidence="9" type="ORF">ILUMI_03182</name>
</gene>
<dbReference type="GO" id="GO:0010008">
    <property type="term" value="C:endosome membrane"/>
    <property type="evidence" value="ECO:0007669"/>
    <property type="project" value="TreeGrafter"/>
</dbReference>
<comment type="caution">
    <text evidence="9">The sequence shown here is derived from an EMBL/GenBank/DDBJ whole genome shotgun (WGS) entry which is preliminary data.</text>
</comment>
<feature type="domain" description="Vacuolar protein 14 C-terminal Fig4-binding" evidence="8">
    <location>
        <begin position="486"/>
        <end position="663"/>
    </location>
</feature>
<keyword evidence="5" id="KW-0472">Membrane</keyword>
<dbReference type="PANTHER" id="PTHR16023:SF0">
    <property type="entry name" value="PROTEIN VAC14 HOMOLOG"/>
    <property type="match status" value="1"/>
</dbReference>
<dbReference type="AlphaFoldDB" id="A0A8K0GMF6"/>
<dbReference type="InterPro" id="IPR021841">
    <property type="entry name" value="VAC14_Fig4p-bd"/>
</dbReference>
<evidence type="ECO:0000313" key="10">
    <source>
        <dbReference type="Proteomes" id="UP000801492"/>
    </source>
</evidence>
<dbReference type="Proteomes" id="UP000801492">
    <property type="component" value="Unassembled WGS sequence"/>
</dbReference>
<evidence type="ECO:0000256" key="4">
    <source>
        <dbReference type="ARBA" id="ARBA00022737"/>
    </source>
</evidence>
<comment type="function">
    <text evidence="6">Scaffold protein component of the PI(3,5)P2 regulatory complex which regulates both the synthesis and turnover of phosphatidylinositol 3,5-bisphosphate (PtdIns(3,5)P2). Pentamerizes into a star-shaped structure and nucleates the assembly of the complex. The pentamer binds a single copy each of PIKFYVE and FIG4 and coordinates both PIKfyve kinase activity and FIG4 phosphatase activity, being required to maintain normal levels of phosphatidylinositol 3-phosphate (PtdIns(3)P) and phosphatidylinositol 5-phosphate (PtdIns(5)P). Plays a role in the biogenesis of endosome carrier vesicles (ECV) / multivesicular bodies (MVB) transport intermediates from early endosomes.</text>
</comment>
<reference evidence="9" key="1">
    <citation type="submission" date="2019-08" db="EMBL/GenBank/DDBJ databases">
        <title>The genome of the North American firefly Photinus pyralis.</title>
        <authorList>
            <consortium name="Photinus pyralis genome working group"/>
            <person name="Fallon T.R."/>
            <person name="Sander Lower S.E."/>
            <person name="Weng J.-K."/>
        </authorList>
    </citation>
    <scope>NUCLEOTIDE SEQUENCE</scope>
    <source>
        <strain evidence="9">TRF0915ILg1</strain>
        <tissue evidence="9">Whole body</tissue>
    </source>
</reference>
<comment type="similarity">
    <text evidence="2">Belongs to the VAC14 family.</text>
</comment>
<evidence type="ECO:0000256" key="1">
    <source>
        <dbReference type="ARBA" id="ARBA00004308"/>
    </source>
</evidence>
<evidence type="ECO:0000256" key="7">
    <source>
        <dbReference type="ARBA" id="ARBA00047092"/>
    </source>
</evidence>
<keyword evidence="10" id="KW-1185">Reference proteome</keyword>